<gene>
    <name evidence="1" type="ORF">M8744_04315</name>
</gene>
<keyword evidence="2" id="KW-1185">Reference proteome</keyword>
<organism evidence="1 2">
    <name type="scientific">Lutimaribacter degradans</name>
    <dbReference type="NCBI Taxonomy" id="2945989"/>
    <lineage>
        <taxon>Bacteria</taxon>
        <taxon>Pseudomonadati</taxon>
        <taxon>Pseudomonadota</taxon>
        <taxon>Alphaproteobacteria</taxon>
        <taxon>Rhodobacterales</taxon>
        <taxon>Roseobacteraceae</taxon>
        <taxon>Lutimaribacter</taxon>
    </lineage>
</organism>
<sequence>MNTQDTTLEDLLTEATSRARRLCAAALGIDCGSTAQEAATATRILQALQTGNILRDDLNGGLQTLQAQLEAAILSETVGYRRCFEGHHDPEAGDVGIVREIPVLSDRGVVLHEVISLLEALLAVREEARDRLRAEQTLRRLL</sequence>
<evidence type="ECO:0000313" key="1">
    <source>
        <dbReference type="EMBL" id="MCM2561361.1"/>
    </source>
</evidence>
<name>A0ACC5ZTJ5_9RHOB</name>
<comment type="caution">
    <text evidence="1">The sequence shown here is derived from an EMBL/GenBank/DDBJ whole genome shotgun (WGS) entry which is preliminary data.</text>
</comment>
<dbReference type="Proteomes" id="UP001203036">
    <property type="component" value="Unassembled WGS sequence"/>
</dbReference>
<accession>A0ACC5ZTJ5</accession>
<dbReference type="EMBL" id="JAMQGO010000001">
    <property type="protein sequence ID" value="MCM2561361.1"/>
    <property type="molecule type" value="Genomic_DNA"/>
</dbReference>
<protein>
    <submittedName>
        <fullName evidence="1">Uncharacterized protein</fullName>
    </submittedName>
</protein>
<proteinExistence type="predicted"/>
<evidence type="ECO:0000313" key="2">
    <source>
        <dbReference type="Proteomes" id="UP001203036"/>
    </source>
</evidence>
<reference evidence="1" key="1">
    <citation type="submission" date="2022-06" db="EMBL/GenBank/DDBJ databases">
        <title>Lutimaribacter sp. EGI FJ00013, a novel bacterium isolated from a salt lake sediment enrichment.</title>
        <authorList>
            <person name="Gao L."/>
            <person name="Fang B.-Z."/>
            <person name="Li W.-J."/>
        </authorList>
    </citation>
    <scope>NUCLEOTIDE SEQUENCE</scope>
    <source>
        <strain evidence="1">EGI FJ00013</strain>
    </source>
</reference>